<dbReference type="EMBL" id="NBSK02000008">
    <property type="protein sequence ID" value="KAJ0191665.1"/>
    <property type="molecule type" value="Genomic_DNA"/>
</dbReference>
<evidence type="ECO:0000313" key="2">
    <source>
        <dbReference type="Proteomes" id="UP000235145"/>
    </source>
</evidence>
<proteinExistence type="predicted"/>
<name>A0A9R1WWJ0_LACSA</name>
<reference evidence="1 2" key="1">
    <citation type="journal article" date="2017" name="Nat. Commun.">
        <title>Genome assembly with in vitro proximity ligation data and whole-genome triplication in lettuce.</title>
        <authorList>
            <person name="Reyes-Chin-Wo S."/>
            <person name="Wang Z."/>
            <person name="Yang X."/>
            <person name="Kozik A."/>
            <person name="Arikit S."/>
            <person name="Song C."/>
            <person name="Xia L."/>
            <person name="Froenicke L."/>
            <person name="Lavelle D.O."/>
            <person name="Truco M.J."/>
            <person name="Xia R."/>
            <person name="Zhu S."/>
            <person name="Xu C."/>
            <person name="Xu H."/>
            <person name="Xu X."/>
            <person name="Cox K."/>
            <person name="Korf I."/>
            <person name="Meyers B.C."/>
            <person name="Michelmore R.W."/>
        </authorList>
    </citation>
    <scope>NUCLEOTIDE SEQUENCE [LARGE SCALE GENOMIC DNA]</scope>
    <source>
        <strain evidence="2">cv. Salinas</strain>
        <tissue evidence="1">Seedlings</tissue>
    </source>
</reference>
<dbReference type="Proteomes" id="UP000235145">
    <property type="component" value="Unassembled WGS sequence"/>
</dbReference>
<evidence type="ECO:0008006" key="3">
    <source>
        <dbReference type="Google" id="ProtNLM"/>
    </source>
</evidence>
<comment type="caution">
    <text evidence="1">The sequence shown here is derived from an EMBL/GenBank/DDBJ whole genome shotgun (WGS) entry which is preliminary data.</text>
</comment>
<sequence length="242" mass="27601">MRYFQFQGEELRLTASHIPYGLYAMIKGHLTTTMEKETNARVKYANIAQEIWEDLREKLLSTTRQDGVSISAYYTKLWGIGNEISSLFSMPRCYCAGCRCGISKKLGELKDKERLYEFFIGFGSDFSTIITQILVMKLIPTFGEAYHLVVEDEQQRVVSTRKKLNTETVAFQAFMRRDGATGGQNIIGSNNGKITTIVERCGFCGKDGHHRDGCFKRIGYPKWLPGKGKTRPDQKVQRARPR</sequence>
<evidence type="ECO:0000313" key="1">
    <source>
        <dbReference type="EMBL" id="KAJ0191665.1"/>
    </source>
</evidence>
<organism evidence="1 2">
    <name type="scientific">Lactuca sativa</name>
    <name type="common">Garden lettuce</name>
    <dbReference type="NCBI Taxonomy" id="4236"/>
    <lineage>
        <taxon>Eukaryota</taxon>
        <taxon>Viridiplantae</taxon>
        <taxon>Streptophyta</taxon>
        <taxon>Embryophyta</taxon>
        <taxon>Tracheophyta</taxon>
        <taxon>Spermatophyta</taxon>
        <taxon>Magnoliopsida</taxon>
        <taxon>eudicotyledons</taxon>
        <taxon>Gunneridae</taxon>
        <taxon>Pentapetalae</taxon>
        <taxon>asterids</taxon>
        <taxon>campanulids</taxon>
        <taxon>Asterales</taxon>
        <taxon>Asteraceae</taxon>
        <taxon>Cichorioideae</taxon>
        <taxon>Cichorieae</taxon>
        <taxon>Lactucinae</taxon>
        <taxon>Lactuca</taxon>
    </lineage>
</organism>
<dbReference type="AlphaFoldDB" id="A0A9R1WWJ0"/>
<gene>
    <name evidence="1" type="ORF">LSAT_V11C800396200</name>
</gene>
<keyword evidence="2" id="KW-1185">Reference proteome</keyword>
<dbReference type="PANTHER" id="PTHR34222">
    <property type="entry name" value="GAG_PRE-INTEGRS DOMAIN-CONTAINING PROTEIN"/>
    <property type="match status" value="1"/>
</dbReference>
<protein>
    <recommendedName>
        <fullName evidence="3">CCHC-type domain-containing protein</fullName>
    </recommendedName>
</protein>
<dbReference type="PANTHER" id="PTHR34222:SF92">
    <property type="entry name" value="RNA-DIRECTED DNA POLYMERASE"/>
    <property type="match status" value="1"/>
</dbReference>
<accession>A0A9R1WWJ0</accession>